<protein>
    <submittedName>
        <fullName evidence="2">Putative metal-sulfur cluster biosynthesis proteins YuaD</fullName>
    </submittedName>
</protein>
<dbReference type="GO" id="GO:0003824">
    <property type="term" value="F:catalytic activity"/>
    <property type="evidence" value="ECO:0007669"/>
    <property type="project" value="InterPro"/>
</dbReference>
<reference evidence="2 3" key="1">
    <citation type="submission" date="2017-03" db="EMBL/GenBank/DDBJ databases">
        <authorList>
            <person name="Afonso C.L."/>
            <person name="Miller P.J."/>
            <person name="Scott M.A."/>
            <person name="Spackman E."/>
            <person name="Goraichik I."/>
            <person name="Dimitrov K.M."/>
            <person name="Suarez D.L."/>
            <person name="Swayne D.E."/>
        </authorList>
    </citation>
    <scope>NUCLEOTIDE SEQUENCE [LARGE SCALE GENOMIC DNA]</scope>
    <source>
        <strain evidence="2 3">CECT 7680</strain>
    </source>
</reference>
<proteinExistence type="predicted"/>
<dbReference type="Proteomes" id="UP000193409">
    <property type="component" value="Unassembled WGS sequence"/>
</dbReference>
<keyword evidence="3" id="KW-1185">Reference proteome</keyword>
<dbReference type="InterPro" id="IPR011037">
    <property type="entry name" value="Pyrv_Knase-like_insert_dom_sf"/>
</dbReference>
<dbReference type="InterPro" id="IPR005302">
    <property type="entry name" value="MoCF_Sase_C"/>
</dbReference>
<dbReference type="PROSITE" id="PS51340">
    <property type="entry name" value="MOSC"/>
    <property type="match status" value="1"/>
</dbReference>
<dbReference type="AlphaFoldDB" id="A0A1Y5S8S4"/>
<dbReference type="SUPFAM" id="SSF50800">
    <property type="entry name" value="PK beta-barrel domain-like"/>
    <property type="match status" value="1"/>
</dbReference>
<feature type="domain" description="MOSC" evidence="1">
    <location>
        <begin position="27"/>
        <end position="183"/>
    </location>
</feature>
<dbReference type="Gene3D" id="2.40.33.20">
    <property type="entry name" value="PK beta-barrel domain-like"/>
    <property type="match status" value="1"/>
</dbReference>
<dbReference type="GO" id="GO:0030170">
    <property type="term" value="F:pyridoxal phosphate binding"/>
    <property type="evidence" value="ECO:0007669"/>
    <property type="project" value="InterPro"/>
</dbReference>
<evidence type="ECO:0000313" key="3">
    <source>
        <dbReference type="Proteomes" id="UP000193409"/>
    </source>
</evidence>
<gene>
    <name evidence="2" type="primary">yuaD</name>
    <name evidence="2" type="ORF">PSA7680_01667</name>
</gene>
<dbReference type="RefSeq" id="WP_085868237.1">
    <property type="nucleotide sequence ID" value="NZ_FWFQ01000009.1"/>
</dbReference>
<sequence>MPALLRTAITGKITWLGTVARRADALASAPREVLELRFSGALGEDHAGLTRPSCSRVVSQYPRGTEIRNTRQLSVVAAEELAAVAAALGLGRLDPAWIGASVVIEGIPDFSHLPPSSRLQGENGATLTVDMQNRPCHLPAPVIEAARPGHGKGFKAAARGLRGVTAWVEREGSLRLGEAITLHIPDQRPWAPLAEHLSGA</sequence>
<dbReference type="PANTHER" id="PTHR36930">
    <property type="entry name" value="METAL-SULFUR CLUSTER BIOSYNTHESIS PROTEINS YUAD-RELATED"/>
    <property type="match status" value="1"/>
</dbReference>
<evidence type="ECO:0000313" key="2">
    <source>
        <dbReference type="EMBL" id="SLN35082.1"/>
    </source>
</evidence>
<dbReference type="PANTHER" id="PTHR36930:SF1">
    <property type="entry name" value="MOSC DOMAIN-CONTAINING PROTEIN"/>
    <property type="match status" value="1"/>
</dbReference>
<dbReference type="Pfam" id="PF03473">
    <property type="entry name" value="MOSC"/>
    <property type="match status" value="1"/>
</dbReference>
<evidence type="ECO:0000259" key="1">
    <source>
        <dbReference type="PROSITE" id="PS51340"/>
    </source>
</evidence>
<dbReference type="GO" id="GO:0030151">
    <property type="term" value="F:molybdenum ion binding"/>
    <property type="evidence" value="ECO:0007669"/>
    <property type="project" value="InterPro"/>
</dbReference>
<dbReference type="OrthoDB" id="9808413at2"/>
<organism evidence="2 3">
    <name type="scientific">Pseudoruegeria aquimaris</name>
    <dbReference type="NCBI Taxonomy" id="393663"/>
    <lineage>
        <taxon>Bacteria</taxon>
        <taxon>Pseudomonadati</taxon>
        <taxon>Pseudomonadota</taxon>
        <taxon>Alphaproteobacteria</taxon>
        <taxon>Rhodobacterales</taxon>
        <taxon>Roseobacteraceae</taxon>
        <taxon>Pseudoruegeria</taxon>
    </lineage>
</organism>
<accession>A0A1Y5S8S4</accession>
<dbReference type="InterPro" id="IPR052716">
    <property type="entry name" value="MOSC_domain"/>
</dbReference>
<dbReference type="EMBL" id="FWFQ01000009">
    <property type="protein sequence ID" value="SLN35082.1"/>
    <property type="molecule type" value="Genomic_DNA"/>
</dbReference>
<name>A0A1Y5S8S4_9RHOB</name>